<evidence type="ECO:0000313" key="2">
    <source>
        <dbReference type="Proteomes" id="UP001597497"/>
    </source>
</evidence>
<reference evidence="2" key="1">
    <citation type="journal article" date="2019" name="Int. J. Syst. Evol. Microbiol.">
        <title>The Global Catalogue of Microorganisms (GCM) 10K type strain sequencing project: providing services to taxonomists for standard genome sequencing and annotation.</title>
        <authorList>
            <consortium name="The Broad Institute Genomics Platform"/>
            <consortium name="The Broad Institute Genome Sequencing Center for Infectious Disease"/>
            <person name="Wu L."/>
            <person name="Ma J."/>
        </authorList>
    </citation>
    <scope>NUCLEOTIDE SEQUENCE [LARGE SCALE GENOMIC DNA]</scope>
    <source>
        <strain evidence="2">KCTC 33676</strain>
    </source>
</reference>
<dbReference type="EMBL" id="JBHUMM010000010">
    <property type="protein sequence ID" value="MFD2671302.1"/>
    <property type="molecule type" value="Genomic_DNA"/>
</dbReference>
<evidence type="ECO:0008006" key="3">
    <source>
        <dbReference type="Google" id="ProtNLM"/>
    </source>
</evidence>
<evidence type="ECO:0000313" key="1">
    <source>
        <dbReference type="EMBL" id="MFD2671302.1"/>
    </source>
</evidence>
<sequence length="190" mass="21564">MRKMWWYTACVVLLGSMWLMTGCSSENKSEQLSVFVYPKQGIPEGFADGLAQQLEQRLDLQGRELRVAGPSIYNEVKLMVEVAAGDHDLFIVSKEDLTRFMQSGDGFPLEDWFSQEDYPDGVVERVKMNEQTEMIPTGEKHLYGLPVHESKLIIEAGKEGDEPWYAFIVPQADPMDLVEETLKLLAEKGE</sequence>
<dbReference type="Proteomes" id="UP001597497">
    <property type="component" value="Unassembled WGS sequence"/>
</dbReference>
<accession>A0ABW5R8H7</accession>
<keyword evidence="2" id="KW-1185">Reference proteome</keyword>
<dbReference type="RefSeq" id="WP_379928755.1">
    <property type="nucleotide sequence ID" value="NZ_JBHUMM010000010.1"/>
</dbReference>
<protein>
    <recommendedName>
        <fullName evidence="3">Extracellular solute-binding protein</fullName>
    </recommendedName>
</protein>
<name>A0ABW5R8H7_9BACL</name>
<organism evidence="1 2">
    <name type="scientific">Marinicrinis sediminis</name>
    <dbReference type="NCBI Taxonomy" id="1652465"/>
    <lineage>
        <taxon>Bacteria</taxon>
        <taxon>Bacillati</taxon>
        <taxon>Bacillota</taxon>
        <taxon>Bacilli</taxon>
        <taxon>Bacillales</taxon>
        <taxon>Paenibacillaceae</taxon>
    </lineage>
</organism>
<dbReference type="PROSITE" id="PS51257">
    <property type="entry name" value="PROKAR_LIPOPROTEIN"/>
    <property type="match status" value="1"/>
</dbReference>
<proteinExistence type="predicted"/>
<comment type="caution">
    <text evidence="1">The sequence shown here is derived from an EMBL/GenBank/DDBJ whole genome shotgun (WGS) entry which is preliminary data.</text>
</comment>
<gene>
    <name evidence="1" type="ORF">ACFSUC_06750</name>
</gene>